<dbReference type="InterPro" id="IPR017438">
    <property type="entry name" value="ATP-NAD_kinase_N"/>
</dbReference>
<gene>
    <name evidence="10" type="ORF">SAMN04487966_110109</name>
</gene>
<evidence type="ECO:0000256" key="8">
    <source>
        <dbReference type="ARBA" id="ARBA00023264"/>
    </source>
</evidence>
<keyword evidence="7" id="KW-0444">Lipid biosynthesis</keyword>
<dbReference type="STRING" id="574650.SAMN04487966_110109"/>
<evidence type="ECO:0000256" key="3">
    <source>
        <dbReference type="ARBA" id="ARBA00022679"/>
    </source>
</evidence>
<evidence type="ECO:0000259" key="9">
    <source>
        <dbReference type="PROSITE" id="PS50146"/>
    </source>
</evidence>
<dbReference type="PANTHER" id="PTHR12358:SF54">
    <property type="entry name" value="SPHINGOSINE KINASE RELATED PROTEIN"/>
    <property type="match status" value="1"/>
</dbReference>
<dbReference type="SMART" id="SM00046">
    <property type="entry name" value="DAGKc"/>
    <property type="match status" value="1"/>
</dbReference>
<evidence type="ECO:0000313" key="11">
    <source>
        <dbReference type="Proteomes" id="UP000198881"/>
    </source>
</evidence>
<dbReference type="GO" id="GO:0016301">
    <property type="term" value="F:kinase activity"/>
    <property type="evidence" value="ECO:0007669"/>
    <property type="project" value="UniProtKB-KW"/>
</dbReference>
<dbReference type="RefSeq" id="WP_091698802.1">
    <property type="nucleotide sequence ID" value="NZ_FPCG01000010.1"/>
</dbReference>
<comment type="similarity">
    <text evidence="2">Belongs to the diacylglycerol/lipid kinase family.</text>
</comment>
<keyword evidence="3" id="KW-0808">Transferase</keyword>
<dbReference type="SUPFAM" id="SSF111331">
    <property type="entry name" value="NAD kinase/diacylglycerol kinase-like"/>
    <property type="match status" value="1"/>
</dbReference>
<proteinExistence type="inferred from homology"/>
<evidence type="ECO:0000256" key="5">
    <source>
        <dbReference type="ARBA" id="ARBA00022777"/>
    </source>
</evidence>
<evidence type="ECO:0000313" key="10">
    <source>
        <dbReference type="EMBL" id="SFV24326.1"/>
    </source>
</evidence>
<dbReference type="Gene3D" id="3.40.50.10330">
    <property type="entry name" value="Probable inorganic polyphosphate/atp-NAD kinase, domain 1"/>
    <property type="match status" value="1"/>
</dbReference>
<dbReference type="Proteomes" id="UP000198881">
    <property type="component" value="Unassembled WGS sequence"/>
</dbReference>
<organism evidence="10 11">
    <name type="scientific">Micrococcus terreus</name>
    <dbReference type="NCBI Taxonomy" id="574650"/>
    <lineage>
        <taxon>Bacteria</taxon>
        <taxon>Bacillati</taxon>
        <taxon>Actinomycetota</taxon>
        <taxon>Actinomycetes</taxon>
        <taxon>Micrococcales</taxon>
        <taxon>Micrococcaceae</taxon>
        <taxon>Micrococcus</taxon>
    </lineage>
</organism>
<dbReference type="Gene3D" id="2.60.200.40">
    <property type="match status" value="1"/>
</dbReference>
<dbReference type="Pfam" id="PF19279">
    <property type="entry name" value="YegS_C"/>
    <property type="match status" value="1"/>
</dbReference>
<dbReference type="GO" id="GO:0008654">
    <property type="term" value="P:phospholipid biosynthetic process"/>
    <property type="evidence" value="ECO:0007669"/>
    <property type="project" value="UniProtKB-KW"/>
</dbReference>
<dbReference type="AlphaFoldDB" id="A0A1I7MQY8"/>
<dbReference type="OrthoDB" id="3171056at2"/>
<evidence type="ECO:0000256" key="6">
    <source>
        <dbReference type="ARBA" id="ARBA00022840"/>
    </source>
</evidence>
<dbReference type="InterPro" id="IPR016064">
    <property type="entry name" value="NAD/diacylglycerol_kinase_sf"/>
</dbReference>
<accession>A0A1I7MQY8</accession>
<feature type="domain" description="DAGKc" evidence="9">
    <location>
        <begin position="100"/>
        <end position="230"/>
    </location>
</feature>
<evidence type="ECO:0000256" key="2">
    <source>
        <dbReference type="ARBA" id="ARBA00005983"/>
    </source>
</evidence>
<keyword evidence="4" id="KW-0547">Nucleotide-binding</keyword>
<dbReference type="PANTHER" id="PTHR12358">
    <property type="entry name" value="SPHINGOSINE KINASE"/>
    <property type="match status" value="1"/>
</dbReference>
<dbReference type="InterPro" id="IPR045540">
    <property type="entry name" value="YegS/DAGK_C"/>
</dbReference>
<dbReference type="GO" id="GO:0005524">
    <property type="term" value="F:ATP binding"/>
    <property type="evidence" value="ECO:0007669"/>
    <property type="project" value="UniProtKB-KW"/>
</dbReference>
<sequence>MPLELILAFLAVVVAVVALAFTLGLRTGQRRLSEDVGQVQTEVRTMRGSVDQISGELGSAQLGELTDMSSRLKALDGRIGELDGQIHELTDAPLIARALEHPRKIALVINPIKQNADQVRLQVSAAVRNAGLPDVTVYETTAEDPGQQMARDALADGADVVIAAGGDGTVRFVAEELAGTDTALGLVPLGTGNLLARNLKMPIQNLEACINTAVHGSTRHIDAVDIRLERQDGQTVHNTFLVIAGAGIDAEVMGDTRDDLKEKAGWLAYGEAGVRHLPGHRKDITLSLDGGAPQRRKVRSIMIANCGELTGGLDFIPEARLDDGLLDVVMLSPRNAFDWLRIAAKTALKINRTIPIMETHQATRVRVQLDEPMISQLDGDATGDVVAIDARIRPDALKVQTPAAAVPDSLAAPAMTEDDAEVVKD</sequence>
<protein>
    <submittedName>
        <fullName evidence="10">Diacylglycerol kinase family enzyme</fullName>
    </submittedName>
</protein>
<reference evidence="10 11" key="1">
    <citation type="submission" date="2016-10" db="EMBL/GenBank/DDBJ databases">
        <authorList>
            <person name="de Groot N.N."/>
        </authorList>
    </citation>
    <scope>NUCLEOTIDE SEQUENCE [LARGE SCALE GENOMIC DNA]</scope>
    <source>
        <strain evidence="10 11">CGMCC 1.7054</strain>
    </source>
</reference>
<keyword evidence="5 10" id="KW-0418">Kinase</keyword>
<dbReference type="InterPro" id="IPR050187">
    <property type="entry name" value="Lipid_Phosphate_FormReg"/>
</dbReference>
<comment type="cofactor">
    <cofactor evidence="1">
        <name>Mg(2+)</name>
        <dbReference type="ChEBI" id="CHEBI:18420"/>
    </cofactor>
</comment>
<keyword evidence="7" id="KW-0443">Lipid metabolism</keyword>
<dbReference type="PROSITE" id="PS50146">
    <property type="entry name" value="DAGK"/>
    <property type="match status" value="1"/>
</dbReference>
<keyword evidence="6" id="KW-0067">ATP-binding</keyword>
<evidence type="ECO:0000256" key="7">
    <source>
        <dbReference type="ARBA" id="ARBA00023209"/>
    </source>
</evidence>
<keyword evidence="11" id="KW-1185">Reference proteome</keyword>
<evidence type="ECO:0000256" key="4">
    <source>
        <dbReference type="ARBA" id="ARBA00022741"/>
    </source>
</evidence>
<dbReference type="Pfam" id="PF00781">
    <property type="entry name" value="DAGK_cat"/>
    <property type="match status" value="1"/>
</dbReference>
<keyword evidence="8" id="KW-1208">Phospholipid metabolism</keyword>
<evidence type="ECO:0000256" key="1">
    <source>
        <dbReference type="ARBA" id="ARBA00001946"/>
    </source>
</evidence>
<dbReference type="EMBL" id="FPCG01000010">
    <property type="protein sequence ID" value="SFV24326.1"/>
    <property type="molecule type" value="Genomic_DNA"/>
</dbReference>
<keyword evidence="7" id="KW-0594">Phospholipid biosynthesis</keyword>
<name>A0A1I7MQY8_9MICC</name>
<dbReference type="InterPro" id="IPR001206">
    <property type="entry name" value="Diacylglycerol_kinase_cat_dom"/>
</dbReference>